<protein>
    <submittedName>
        <fullName evidence="3">GIY-YIG nuclease family protein</fullName>
    </submittedName>
</protein>
<reference evidence="3" key="1">
    <citation type="submission" date="2024-07" db="EMBL/GenBank/DDBJ databases">
        <authorList>
            <person name="Yu S.T."/>
        </authorList>
    </citation>
    <scope>NUCLEOTIDE SEQUENCE</scope>
    <source>
        <strain evidence="3">R28</strain>
    </source>
</reference>
<dbReference type="Pfam" id="PF13455">
    <property type="entry name" value="MUG113"/>
    <property type="match status" value="1"/>
</dbReference>
<organism evidence="3">
    <name type="scientific">Streptomyces sp. R28</name>
    <dbReference type="NCBI Taxonomy" id="3238628"/>
    <lineage>
        <taxon>Bacteria</taxon>
        <taxon>Bacillati</taxon>
        <taxon>Actinomycetota</taxon>
        <taxon>Actinomycetes</taxon>
        <taxon>Kitasatosporales</taxon>
        <taxon>Streptomycetaceae</taxon>
        <taxon>Streptomyces</taxon>
    </lineage>
</organism>
<evidence type="ECO:0000256" key="1">
    <source>
        <dbReference type="SAM" id="MobiDB-lite"/>
    </source>
</evidence>
<proteinExistence type="predicted"/>
<accession>A0AB39PWE4</accession>
<dbReference type="AlphaFoldDB" id="A0AB39PWE4"/>
<feature type="domain" description="Bacteriophage T5 Orf172 DNA-binding" evidence="2">
    <location>
        <begin position="15"/>
        <end position="88"/>
    </location>
</feature>
<dbReference type="EMBL" id="CP163439">
    <property type="protein sequence ID" value="XDQ33274.1"/>
    <property type="molecule type" value="Genomic_DNA"/>
</dbReference>
<dbReference type="SMART" id="SM00974">
    <property type="entry name" value="T5orf172"/>
    <property type="match status" value="1"/>
</dbReference>
<gene>
    <name evidence="3" type="ORF">AB5J49_08075</name>
</gene>
<dbReference type="RefSeq" id="WP_369167818.1">
    <property type="nucleotide sequence ID" value="NZ_CP163439.1"/>
</dbReference>
<feature type="region of interest" description="Disordered" evidence="1">
    <location>
        <begin position="99"/>
        <end position="124"/>
    </location>
</feature>
<evidence type="ECO:0000259" key="2">
    <source>
        <dbReference type="SMART" id="SM00974"/>
    </source>
</evidence>
<evidence type="ECO:0000313" key="3">
    <source>
        <dbReference type="EMBL" id="XDQ33274.1"/>
    </source>
</evidence>
<dbReference type="InterPro" id="IPR018306">
    <property type="entry name" value="Phage_T5_Orf172_DNA-bd"/>
</dbReference>
<sequence length="222" mass="24748">MPEPQPTEVVYVLGTPGSKTVKIGRTIDPEKRLSDIQRMSPVPLGVLWTHPGGHELETNLHRQFSALRTHGEWFTFGGDPVVSVQWAIKDEPWLRQKVSLKKKAPRPARAPETTERGPEDSPEQLGRKMAKMWSGLMTALSALADIQDPVKRYEAMQLLEDELSDEFREIYQLIAADLKKSGRTWRQVGEVMGGVSAQRAHQISLGGTPLYGAKATQNQQAS</sequence>
<name>A0AB39PWE4_9ACTN</name>